<evidence type="ECO:0000313" key="2">
    <source>
        <dbReference type="EMBL" id="TDZ48351.1"/>
    </source>
</evidence>
<gene>
    <name evidence="2" type="ORF">CTRI78_v008222</name>
</gene>
<dbReference type="InterPro" id="IPR045992">
    <property type="entry name" value="DUF5948"/>
</dbReference>
<name>A0A4R8QWS4_COLTR</name>
<evidence type="ECO:0000256" key="1">
    <source>
        <dbReference type="SAM" id="SignalP"/>
    </source>
</evidence>
<reference evidence="2 3" key="1">
    <citation type="submission" date="2018-12" db="EMBL/GenBank/DDBJ databases">
        <title>Genome sequence and assembly of Colletotrichum trifolii.</title>
        <authorList>
            <person name="Gan P."/>
            <person name="Shirasu K."/>
        </authorList>
    </citation>
    <scope>NUCLEOTIDE SEQUENCE [LARGE SCALE GENOMIC DNA]</scope>
    <source>
        <strain evidence="2 3">543-2</strain>
    </source>
</reference>
<dbReference type="Proteomes" id="UP000295703">
    <property type="component" value="Unassembled WGS sequence"/>
</dbReference>
<keyword evidence="3" id="KW-1185">Reference proteome</keyword>
<sequence>MKFSIATIMLASTVLASSHFECACQQSTGSSVFVDAATKACCPSDATSNHFYDDGTKGSSTIRFTGYYCLTASDELDGNNFYDCCRKNGAGDSTCN</sequence>
<evidence type="ECO:0008006" key="4">
    <source>
        <dbReference type="Google" id="ProtNLM"/>
    </source>
</evidence>
<dbReference type="Pfam" id="PF19373">
    <property type="entry name" value="DUF5948"/>
    <property type="match status" value="1"/>
</dbReference>
<keyword evidence="1" id="KW-0732">Signal</keyword>
<accession>A0A4R8QWS4</accession>
<feature type="chain" id="PRO_5020440693" description="Secreted in xylem 5" evidence="1">
    <location>
        <begin position="17"/>
        <end position="96"/>
    </location>
</feature>
<dbReference type="AlphaFoldDB" id="A0A4R8QWS4"/>
<feature type="signal peptide" evidence="1">
    <location>
        <begin position="1"/>
        <end position="16"/>
    </location>
</feature>
<proteinExistence type="predicted"/>
<organism evidence="2 3">
    <name type="scientific">Colletotrichum trifolii</name>
    <dbReference type="NCBI Taxonomy" id="5466"/>
    <lineage>
        <taxon>Eukaryota</taxon>
        <taxon>Fungi</taxon>
        <taxon>Dikarya</taxon>
        <taxon>Ascomycota</taxon>
        <taxon>Pezizomycotina</taxon>
        <taxon>Sordariomycetes</taxon>
        <taxon>Hypocreomycetidae</taxon>
        <taxon>Glomerellales</taxon>
        <taxon>Glomerellaceae</taxon>
        <taxon>Colletotrichum</taxon>
        <taxon>Colletotrichum orbiculare species complex</taxon>
    </lineage>
</organism>
<comment type="caution">
    <text evidence="2">The sequence shown here is derived from an EMBL/GenBank/DDBJ whole genome shotgun (WGS) entry which is preliminary data.</text>
</comment>
<evidence type="ECO:0000313" key="3">
    <source>
        <dbReference type="Proteomes" id="UP000295703"/>
    </source>
</evidence>
<dbReference type="EMBL" id="RYZW01000097">
    <property type="protein sequence ID" value="TDZ48351.1"/>
    <property type="molecule type" value="Genomic_DNA"/>
</dbReference>
<protein>
    <recommendedName>
        <fullName evidence="4">Secreted in xylem 5</fullName>
    </recommendedName>
</protein>